<keyword evidence="16" id="KW-1185">Reference proteome</keyword>
<feature type="domain" description="DOT1" evidence="14">
    <location>
        <begin position="783"/>
        <end position="1102"/>
    </location>
</feature>
<keyword evidence="5 11" id="KW-0808">Transferase</keyword>
<reference evidence="15 16" key="1">
    <citation type="submission" date="2024-01" db="EMBL/GenBank/DDBJ databases">
        <authorList>
            <consortium name="Genoscope - CEA"/>
            <person name="William W."/>
        </authorList>
    </citation>
    <scope>NUCLEOTIDE SEQUENCE [LARGE SCALE GENOMIC DNA]</scope>
    <source>
        <strain evidence="15 16">29B2s-10</strain>
    </source>
</reference>
<feature type="region of interest" description="Disordered" evidence="13">
    <location>
        <begin position="465"/>
        <end position="484"/>
    </location>
</feature>
<protein>
    <recommendedName>
        <fullName evidence="3 11">Histone-lysine N-methyltransferase, H3 lysine-79 specific</fullName>
        <ecNumber evidence="2 11">2.1.1.360</ecNumber>
    </recommendedName>
    <alternativeName>
        <fullName evidence="9 11">Histone H3-K79 methyltransferase</fullName>
    </alternativeName>
</protein>
<evidence type="ECO:0000256" key="4">
    <source>
        <dbReference type="ARBA" id="ARBA00022603"/>
    </source>
</evidence>
<evidence type="ECO:0000256" key="12">
    <source>
        <dbReference type="SAM" id="Coils"/>
    </source>
</evidence>
<dbReference type="EC" id="2.1.1.360" evidence="2 11"/>
<keyword evidence="7 11" id="KW-0156">Chromatin regulator</keyword>
<evidence type="ECO:0000256" key="5">
    <source>
        <dbReference type="ARBA" id="ARBA00022679"/>
    </source>
</evidence>
<evidence type="ECO:0000313" key="15">
    <source>
        <dbReference type="EMBL" id="CAK7901698.1"/>
    </source>
</evidence>
<evidence type="ECO:0000256" key="13">
    <source>
        <dbReference type="SAM" id="MobiDB-lite"/>
    </source>
</evidence>
<evidence type="ECO:0000256" key="7">
    <source>
        <dbReference type="ARBA" id="ARBA00022853"/>
    </source>
</evidence>
<comment type="catalytic activity">
    <reaction evidence="10 11">
        <text>L-lysyl(79)-[histone H3] + 3 S-adenosyl-L-methionine = N(6),N(6),N(6)-trimethyl-L-lysyl(79)-[histone H3] + 3 S-adenosyl-L-homocysteine + 3 H(+)</text>
        <dbReference type="Rhea" id="RHEA:60328"/>
        <dbReference type="Rhea" id="RHEA-COMP:15549"/>
        <dbReference type="Rhea" id="RHEA-COMP:15552"/>
        <dbReference type="ChEBI" id="CHEBI:15378"/>
        <dbReference type="ChEBI" id="CHEBI:29969"/>
        <dbReference type="ChEBI" id="CHEBI:57856"/>
        <dbReference type="ChEBI" id="CHEBI:59789"/>
        <dbReference type="ChEBI" id="CHEBI:61961"/>
        <dbReference type="EC" id="2.1.1.360"/>
    </reaction>
</comment>
<dbReference type="InterPro" id="IPR029063">
    <property type="entry name" value="SAM-dependent_MTases_sf"/>
</dbReference>
<keyword evidence="6 11" id="KW-0949">S-adenosyl-L-methionine</keyword>
<dbReference type="Pfam" id="PF08123">
    <property type="entry name" value="DOT1"/>
    <property type="match status" value="1"/>
</dbReference>
<evidence type="ECO:0000256" key="3">
    <source>
        <dbReference type="ARBA" id="ARBA00020987"/>
    </source>
</evidence>
<gene>
    <name evidence="15" type="primary">DOT1</name>
    <name evidence="15" type="ORF">CAAN4_C13278</name>
</gene>
<dbReference type="PANTHER" id="PTHR21451:SF0">
    <property type="entry name" value="HISTONE-LYSINE N-METHYLTRANSFERASE, H3 LYSINE-79 SPECIFIC"/>
    <property type="match status" value="1"/>
</dbReference>
<accession>A0ABP0EAD2</accession>
<name>A0ABP0EAD2_9ASCO</name>
<keyword evidence="4 11" id="KW-0489">Methyltransferase</keyword>
<dbReference type="EMBL" id="OZ004255">
    <property type="protein sequence ID" value="CAK7901698.1"/>
    <property type="molecule type" value="Genomic_DNA"/>
</dbReference>
<evidence type="ECO:0000256" key="9">
    <source>
        <dbReference type="ARBA" id="ARBA00029821"/>
    </source>
</evidence>
<organism evidence="15 16">
    <name type="scientific">[Candida] anglica</name>
    <dbReference type="NCBI Taxonomy" id="148631"/>
    <lineage>
        <taxon>Eukaryota</taxon>
        <taxon>Fungi</taxon>
        <taxon>Dikarya</taxon>
        <taxon>Ascomycota</taxon>
        <taxon>Saccharomycotina</taxon>
        <taxon>Pichiomycetes</taxon>
        <taxon>Debaryomycetaceae</taxon>
        <taxon>Kurtzmaniella</taxon>
    </lineage>
</organism>
<evidence type="ECO:0000256" key="8">
    <source>
        <dbReference type="ARBA" id="ARBA00023242"/>
    </source>
</evidence>
<evidence type="ECO:0000256" key="1">
    <source>
        <dbReference type="ARBA" id="ARBA00004123"/>
    </source>
</evidence>
<dbReference type="PANTHER" id="PTHR21451">
    <property type="entry name" value="HISTONE H3 METHYLTRANSFERASE"/>
    <property type="match status" value="1"/>
</dbReference>
<dbReference type="PROSITE" id="PS51569">
    <property type="entry name" value="DOT1"/>
    <property type="match status" value="1"/>
</dbReference>
<proteinExistence type="inferred from homology"/>
<evidence type="ECO:0000259" key="14">
    <source>
        <dbReference type="PROSITE" id="PS51569"/>
    </source>
</evidence>
<evidence type="ECO:0000256" key="6">
    <source>
        <dbReference type="ARBA" id="ARBA00022691"/>
    </source>
</evidence>
<evidence type="ECO:0000256" key="2">
    <source>
        <dbReference type="ARBA" id="ARBA00012190"/>
    </source>
</evidence>
<feature type="coiled-coil region" evidence="12">
    <location>
        <begin position="372"/>
        <end position="433"/>
    </location>
</feature>
<comment type="miscellaneous">
    <text evidence="11">In contrast to other lysine histone methyltransferases, it does not contain a SET domain, suggesting the existence of another mechanism for methylation of lysine residues of histones.</text>
</comment>
<feature type="compositionally biased region" description="Acidic residues" evidence="13">
    <location>
        <begin position="539"/>
        <end position="556"/>
    </location>
</feature>
<keyword evidence="8 11" id="KW-0539">Nucleus</keyword>
<evidence type="ECO:0000313" key="16">
    <source>
        <dbReference type="Proteomes" id="UP001497600"/>
    </source>
</evidence>
<comment type="subcellular location">
    <subcellularLocation>
        <location evidence="1 11">Nucleus</location>
    </subcellularLocation>
</comment>
<evidence type="ECO:0000256" key="10">
    <source>
        <dbReference type="ARBA" id="ARBA00047770"/>
    </source>
</evidence>
<feature type="region of interest" description="Disordered" evidence="13">
    <location>
        <begin position="500"/>
        <end position="569"/>
    </location>
</feature>
<sequence>MSIDISYEYESISDTMDGCLETSSIATGNTTPMTSDSSPDVELVKDATQETHVEQQESKHRIEITPGWTKNEILHIYEHLKRKRKIDLPNRSNHEISKKSSEIRKILKRLIKITEEGMEVYGVWTNIELATLIWLQTLDLTLERIKKEIPDKSPEQVRGKLMQINGSVRWTEPELKYIETAAETCLSNTEVVEALPIRTFQSVCSKLGQAKHTKMNNNGITKKTHEWKSSELKLIHHLIKSDLTSLSIEKYFPSMDAEEVHNKLTEVIGLDNPPFTTGEVVLLKKLYEEEKPIDDIYNYFPFRSRDIIREEYEALGKKVEEDPIDIRRKNFKSSVDELVYYAQWFTSNNFSGADSSTSSRRSRRSTAIGQELKQLQKEADNIKLKKKVKKELTEEEIEARKIRYERLQEIKRQKMELKKKEREKAEARRLERKALGLYEPHQKTNLKWLKEEADYFQSMTGNHKAVEEGETRKRKQTEIFRPEFQVSHKVNDRQYLKQLQQRKESKKNKSKSNLKGPKRKKVKKNSVKKVDSIKITEGWEYDDEEEDEDEDEEEKEESVPPMVSPYDPYDVNTDTQIPIHGRNIYIPEIKDYRSLPELSFVDTNEDENVMLQDNDKISYVDPLAAEVIIKHFKSYNDLPISFPPLTVIHEGEVQINPLNRVRLRFLLYPQHSELYILAAPKSNELDPVEEMQKLFQIHFCLYFSHSTVLKEIIVNDYCRELDNCVENNDFGHFMFVVDKWNLLMTKLSINKSDSNYNEDINKEIRIYLQYDGINAPTDDDLKLDIFLGEINSGIGQEPTSPIFDKGPPTIPGTPLEHDFNKENEPPINVLSEFKFEFKTSNEDEELDLISSSKNDQMTNTSYMENFIGNLNSRTMISRYCMQQILLRIYSRVVSPDSQKLRSYKAFTAEVYGELLPSFTSEVLTKVGLRPEQKFYDLGSGVGNTTFQAALEFGACFSGGCELMEHASNLTKIQDVALSKKLSVLGLRQLPLSWALSQSFVQNEEVRKKIIDCDVIIVNNYLFDVNLNTDVGRLLCGLKPGSKIISLRNFIRPRYKSTGGDTIFDYLKVEKFEMSDFLSVSWTANKVPYYISTVQDSICSEYL</sequence>
<dbReference type="Proteomes" id="UP001497600">
    <property type="component" value="Chromosome C"/>
</dbReference>
<feature type="compositionally biased region" description="Basic residues" evidence="13">
    <location>
        <begin position="504"/>
        <end position="527"/>
    </location>
</feature>
<dbReference type="Gene3D" id="1.10.260.170">
    <property type="match status" value="1"/>
</dbReference>
<feature type="compositionally biased region" description="Basic and acidic residues" evidence="13">
    <location>
        <begin position="465"/>
        <end position="481"/>
    </location>
</feature>
<evidence type="ECO:0000256" key="11">
    <source>
        <dbReference type="RuleBase" id="RU271113"/>
    </source>
</evidence>
<keyword evidence="12" id="KW-0175">Coiled coil</keyword>
<comment type="similarity">
    <text evidence="11">Belongs to the class I-like SAM-binding methyltransferase superfamily. DOT1 family.</text>
</comment>
<dbReference type="Gene3D" id="3.40.50.150">
    <property type="entry name" value="Vaccinia Virus protein VP39"/>
    <property type="match status" value="1"/>
</dbReference>
<dbReference type="SUPFAM" id="SSF53335">
    <property type="entry name" value="S-adenosyl-L-methionine-dependent methyltransferases"/>
    <property type="match status" value="1"/>
</dbReference>
<comment type="function">
    <text evidence="11">Histone methyltransferase that specifically trimethylates histone H3 to form H3K79me3. This methylation is required for telomere silencing and for the pachytene checkpoint during the meiotic cell cycle by allowing the recruitment of RAD9 to double strand breaks. Nucleosomes are preferred as substrate compared to free histone.</text>
</comment>
<dbReference type="InterPro" id="IPR030445">
    <property type="entry name" value="H3-K79_meTrfase"/>
</dbReference>
<comment type="activity regulation">
    <text evidence="11">Ubiquitination of histone H2B to form H2BK123ub1 is required for efficient DOT1 methyltransferase activity on histone H3.</text>
</comment>
<dbReference type="InterPro" id="IPR025789">
    <property type="entry name" value="DOT1_dom"/>
</dbReference>